<dbReference type="PANTHER" id="PTHR34846">
    <property type="entry name" value="4-CARBOXYMUCONOLACTONE DECARBOXYLASE FAMILY PROTEIN (AFU_ORTHOLOGUE AFUA_6G11590)"/>
    <property type="match status" value="1"/>
</dbReference>
<name>A0A8H3EB47_9LECA</name>
<evidence type="ECO:0000313" key="2">
    <source>
        <dbReference type="EMBL" id="CAF9903244.1"/>
    </source>
</evidence>
<evidence type="ECO:0008006" key="4">
    <source>
        <dbReference type="Google" id="ProtNLM"/>
    </source>
</evidence>
<keyword evidence="3" id="KW-1185">Reference proteome</keyword>
<organism evidence="2 3">
    <name type="scientific">Heterodermia speciosa</name>
    <dbReference type="NCBI Taxonomy" id="116794"/>
    <lineage>
        <taxon>Eukaryota</taxon>
        <taxon>Fungi</taxon>
        <taxon>Dikarya</taxon>
        <taxon>Ascomycota</taxon>
        <taxon>Pezizomycotina</taxon>
        <taxon>Lecanoromycetes</taxon>
        <taxon>OSLEUM clade</taxon>
        <taxon>Lecanoromycetidae</taxon>
        <taxon>Caliciales</taxon>
        <taxon>Physciaceae</taxon>
        <taxon>Heterodermia</taxon>
    </lineage>
</organism>
<evidence type="ECO:0000313" key="3">
    <source>
        <dbReference type="Proteomes" id="UP000664521"/>
    </source>
</evidence>
<sequence length="230" mass="25476">MRLPYAPEAPPPSSHVQTKQAYRQLSLRRAPDPLKALDLTLLHAPPVASGWSSFLGAIRTQTSLAPDVREICICRVARLNGADYQWERHLPILRDEGGLGEHGIRELMAGNPLQKEEGARKDAGEGLSEMQWAVVGYTDVMTRNVQVSDEMFAKLKRWFGKQEIVEITATIAAYNCVSRFLVALDVGEMNPQSSAQPVEKNGPPESQLEREGSAEIEGAWLRGAEMGIWE</sequence>
<protein>
    <recommendedName>
        <fullName evidence="4">Carboxymuconolactone decarboxylase-like domain-containing protein</fullName>
    </recommendedName>
</protein>
<dbReference type="Gene3D" id="1.20.1290.10">
    <property type="entry name" value="AhpD-like"/>
    <property type="match status" value="1"/>
</dbReference>
<dbReference type="EMBL" id="CAJPDS010000001">
    <property type="protein sequence ID" value="CAF9903244.1"/>
    <property type="molecule type" value="Genomic_DNA"/>
</dbReference>
<dbReference type="InterPro" id="IPR029032">
    <property type="entry name" value="AhpD-like"/>
</dbReference>
<feature type="region of interest" description="Disordered" evidence="1">
    <location>
        <begin position="191"/>
        <end position="214"/>
    </location>
</feature>
<proteinExistence type="predicted"/>
<reference evidence="2" key="1">
    <citation type="submission" date="2021-03" db="EMBL/GenBank/DDBJ databases">
        <authorList>
            <person name="Tagirdzhanova G."/>
        </authorList>
    </citation>
    <scope>NUCLEOTIDE SEQUENCE</scope>
</reference>
<dbReference type="GO" id="GO:0051920">
    <property type="term" value="F:peroxiredoxin activity"/>
    <property type="evidence" value="ECO:0007669"/>
    <property type="project" value="InterPro"/>
</dbReference>
<accession>A0A8H3EB47</accession>
<evidence type="ECO:0000256" key="1">
    <source>
        <dbReference type="SAM" id="MobiDB-lite"/>
    </source>
</evidence>
<gene>
    <name evidence="2" type="ORF">HETSPECPRED_000174</name>
</gene>
<dbReference type="PANTHER" id="PTHR34846:SF11">
    <property type="entry name" value="4-CARBOXYMUCONOLACTONE DECARBOXYLASE FAMILY PROTEIN (AFU_ORTHOLOGUE AFUA_6G11590)"/>
    <property type="match status" value="1"/>
</dbReference>
<dbReference type="SUPFAM" id="SSF69118">
    <property type="entry name" value="AhpD-like"/>
    <property type="match status" value="1"/>
</dbReference>
<dbReference type="OrthoDB" id="9998495at2759"/>
<dbReference type="AlphaFoldDB" id="A0A8H3EB47"/>
<dbReference type="Proteomes" id="UP000664521">
    <property type="component" value="Unassembled WGS sequence"/>
</dbReference>
<comment type="caution">
    <text evidence="2">The sequence shown here is derived from an EMBL/GenBank/DDBJ whole genome shotgun (WGS) entry which is preliminary data.</text>
</comment>